<proteinExistence type="predicted"/>
<protein>
    <recommendedName>
        <fullName evidence="3">HTH cro/C1-type domain-containing protein</fullName>
    </recommendedName>
</protein>
<comment type="caution">
    <text evidence="1">The sequence shown here is derived from an EMBL/GenBank/DDBJ whole genome shotgun (WGS) entry which is preliminary data.</text>
</comment>
<dbReference type="EMBL" id="AODM01000120">
    <property type="protein sequence ID" value="EUJ42331.1"/>
    <property type="molecule type" value="Genomic_DNA"/>
</dbReference>
<evidence type="ECO:0000313" key="1">
    <source>
        <dbReference type="EMBL" id="EUJ42331.1"/>
    </source>
</evidence>
<dbReference type="AlphaFoldDB" id="W7D392"/>
<dbReference type="RefSeq" id="WP_036065756.1">
    <property type="nucleotide sequence ID" value="NZ_AODM01000120.1"/>
</dbReference>
<sequence length="77" mass="9080">MEKEKKITGETLRMLRKNANNSVLKFYGGVISTQYAYRIERGIQQIGLNKLNQILNKNDILLDEFSFIRNDFKKNRV</sequence>
<accession>W7D392</accession>
<dbReference type="SUPFAM" id="SSF47413">
    <property type="entry name" value="lambda repressor-like DNA-binding domains"/>
    <property type="match status" value="1"/>
</dbReference>
<dbReference type="InterPro" id="IPR010982">
    <property type="entry name" value="Lambda_DNA-bd_dom_sf"/>
</dbReference>
<reference evidence="1 2" key="1">
    <citation type="submission" date="2012-12" db="EMBL/GenBank/DDBJ databases">
        <title>Novel taxa of Listeriaceae from agricultural environments in the United States.</title>
        <authorList>
            <person name="den Bakker H.C."/>
            <person name="Allred A."/>
            <person name="Warchocki S."/>
            <person name="Wright E.M."/>
            <person name="Burrell A."/>
            <person name="Nightingale K.K."/>
            <person name="Kephart D."/>
            <person name="Wiedmann M."/>
        </authorList>
    </citation>
    <scope>NUCLEOTIDE SEQUENCE [LARGE SCALE GENOMIC DNA]</scope>
    <source>
        <strain evidence="1 2">FSL S10-1203</strain>
    </source>
</reference>
<dbReference type="PATRIC" id="fig|1265822.4.peg.4291"/>
<organism evidence="1 2">
    <name type="scientific">Listeria fleischmannii FSL S10-1203</name>
    <dbReference type="NCBI Taxonomy" id="1265822"/>
    <lineage>
        <taxon>Bacteria</taxon>
        <taxon>Bacillati</taxon>
        <taxon>Bacillota</taxon>
        <taxon>Bacilli</taxon>
        <taxon>Bacillales</taxon>
        <taxon>Listeriaceae</taxon>
        <taxon>Listeria</taxon>
    </lineage>
</organism>
<gene>
    <name evidence="1" type="ORF">MCOL2_21029</name>
</gene>
<name>W7D392_9LIST</name>
<dbReference type="GO" id="GO:0003677">
    <property type="term" value="F:DNA binding"/>
    <property type="evidence" value="ECO:0007669"/>
    <property type="project" value="InterPro"/>
</dbReference>
<dbReference type="Proteomes" id="UP000019241">
    <property type="component" value="Unassembled WGS sequence"/>
</dbReference>
<evidence type="ECO:0000313" key="2">
    <source>
        <dbReference type="Proteomes" id="UP000019241"/>
    </source>
</evidence>
<evidence type="ECO:0008006" key="3">
    <source>
        <dbReference type="Google" id="ProtNLM"/>
    </source>
</evidence>